<dbReference type="InterPro" id="IPR012340">
    <property type="entry name" value="NA-bd_OB-fold"/>
</dbReference>
<feature type="domain" description="Cold-shock" evidence="10">
    <location>
        <begin position="20"/>
        <end position="84"/>
    </location>
</feature>
<dbReference type="PANTHER" id="PTHR23355:SF9">
    <property type="entry name" value="DIS3-LIKE EXONUCLEASE 2"/>
    <property type="match status" value="1"/>
</dbReference>
<dbReference type="Pfam" id="PF08206">
    <property type="entry name" value="OB_RNB"/>
    <property type="match status" value="1"/>
</dbReference>
<dbReference type="SMART" id="SM00955">
    <property type="entry name" value="RNB"/>
    <property type="match status" value="1"/>
</dbReference>
<gene>
    <name evidence="12" type="primary">vacB</name>
    <name evidence="8" type="synonym">rnr</name>
    <name evidence="12" type="ordered locus">CTA_0432</name>
</gene>
<dbReference type="InterPro" id="IPR004476">
    <property type="entry name" value="RNase_II/RNase_R"/>
</dbReference>
<keyword evidence="6 8" id="KW-0269">Exonuclease</keyword>
<name>A0A0H2X0Z2_CHLTA</name>
<evidence type="ECO:0000256" key="7">
    <source>
        <dbReference type="ARBA" id="ARBA00022884"/>
    </source>
</evidence>
<dbReference type="EMBL" id="CP000051">
    <property type="protein sequence ID" value="AAX50666.1"/>
    <property type="molecule type" value="Genomic_DNA"/>
</dbReference>
<dbReference type="SUPFAM" id="SSF50249">
    <property type="entry name" value="Nucleic acid-binding proteins"/>
    <property type="match status" value="2"/>
</dbReference>
<comment type="similarity">
    <text evidence="8">Belongs to the RNR ribonuclease family. RNase R subfamily.</text>
</comment>
<keyword evidence="4 8" id="KW-0540">Nuclease</keyword>
<dbReference type="PANTHER" id="PTHR23355">
    <property type="entry name" value="RIBONUCLEASE"/>
    <property type="match status" value="1"/>
</dbReference>
<dbReference type="Pfam" id="PF00773">
    <property type="entry name" value="RNB"/>
    <property type="match status" value="1"/>
</dbReference>
<organism evidence="12 13">
    <name type="scientific">Chlamydia trachomatis serovar A (strain ATCC VR-571B / DSM 19440 / HAR-13)</name>
    <dbReference type="NCBI Taxonomy" id="315277"/>
    <lineage>
        <taxon>Bacteria</taxon>
        <taxon>Pseudomonadati</taxon>
        <taxon>Chlamydiota</taxon>
        <taxon>Chlamydiia</taxon>
        <taxon>Chlamydiales</taxon>
        <taxon>Chlamydiaceae</taxon>
        <taxon>Chlamydia/Chlamydophila group</taxon>
        <taxon>Chlamydia</taxon>
    </lineage>
</organism>
<evidence type="ECO:0000256" key="6">
    <source>
        <dbReference type="ARBA" id="ARBA00022839"/>
    </source>
</evidence>
<dbReference type="NCBIfam" id="TIGR00358">
    <property type="entry name" value="3_prime_RNase"/>
    <property type="match status" value="1"/>
</dbReference>
<evidence type="ECO:0000256" key="9">
    <source>
        <dbReference type="SAM" id="MobiDB-lite"/>
    </source>
</evidence>
<dbReference type="InterPro" id="IPR013223">
    <property type="entry name" value="RNase_B_OB_dom"/>
</dbReference>
<evidence type="ECO:0000256" key="5">
    <source>
        <dbReference type="ARBA" id="ARBA00022801"/>
    </source>
</evidence>
<dbReference type="Gene3D" id="2.40.50.140">
    <property type="entry name" value="Nucleic acid-binding proteins"/>
    <property type="match status" value="1"/>
</dbReference>
<evidence type="ECO:0000313" key="13">
    <source>
        <dbReference type="Proteomes" id="UP000002532"/>
    </source>
</evidence>
<dbReference type="SMART" id="SM00357">
    <property type="entry name" value="CSP"/>
    <property type="match status" value="1"/>
</dbReference>
<keyword evidence="7 8" id="KW-0694">RNA-binding</keyword>
<accession>A0A0H2X0Z2</accession>
<dbReference type="EC" id="3.1.13.1" evidence="8"/>
<proteinExistence type="inferred from homology"/>
<dbReference type="GO" id="GO:0003723">
    <property type="term" value="F:RNA binding"/>
    <property type="evidence" value="ECO:0007669"/>
    <property type="project" value="UniProtKB-UniRule"/>
</dbReference>
<dbReference type="InterPro" id="IPR050180">
    <property type="entry name" value="RNR_Ribonuclease"/>
</dbReference>
<dbReference type="InterPro" id="IPR011805">
    <property type="entry name" value="RNase_R"/>
</dbReference>
<dbReference type="HAMAP" id="MF_01895">
    <property type="entry name" value="RNase_R"/>
    <property type="match status" value="1"/>
</dbReference>
<evidence type="ECO:0000259" key="10">
    <source>
        <dbReference type="SMART" id="SM00357"/>
    </source>
</evidence>
<feature type="compositionally biased region" description="Basic residues" evidence="9">
    <location>
        <begin position="654"/>
        <end position="664"/>
    </location>
</feature>
<evidence type="ECO:0000259" key="11">
    <source>
        <dbReference type="SMART" id="SM00955"/>
    </source>
</evidence>
<dbReference type="PROSITE" id="PS01175">
    <property type="entry name" value="RIBONUCLEASE_II"/>
    <property type="match status" value="1"/>
</dbReference>
<feature type="compositionally biased region" description="Basic residues" evidence="9">
    <location>
        <begin position="672"/>
        <end position="694"/>
    </location>
</feature>
<dbReference type="InterPro" id="IPR001900">
    <property type="entry name" value="RNase_II/R"/>
</dbReference>
<comment type="function">
    <text evidence="8">3'-5' exoribonuclease that releases 5'-nucleoside monophosphates and is involved in maturation of structured RNAs.</text>
</comment>
<dbReference type="AlphaFoldDB" id="A0A0H2X0Z2"/>
<dbReference type="HOGENOM" id="CLU_002333_7_3_0"/>
<dbReference type="InterPro" id="IPR022966">
    <property type="entry name" value="RNase_II/R_CS"/>
</dbReference>
<dbReference type="GO" id="GO:0008859">
    <property type="term" value="F:exoribonuclease II activity"/>
    <property type="evidence" value="ECO:0007669"/>
    <property type="project" value="UniProtKB-UniRule"/>
</dbReference>
<keyword evidence="5 8" id="KW-0378">Hydrolase</keyword>
<dbReference type="KEGG" id="cta:CTA_0432"/>
<dbReference type="InterPro" id="IPR011129">
    <property type="entry name" value="CSD"/>
</dbReference>
<dbReference type="Proteomes" id="UP000002532">
    <property type="component" value="Chromosome"/>
</dbReference>
<dbReference type="GO" id="GO:0005829">
    <property type="term" value="C:cytosol"/>
    <property type="evidence" value="ECO:0007669"/>
    <property type="project" value="UniProtKB-ARBA"/>
</dbReference>
<dbReference type="RefSeq" id="WP_011324722.1">
    <property type="nucleotide sequence ID" value="NC_007429.1"/>
</dbReference>
<dbReference type="GO" id="GO:0006402">
    <property type="term" value="P:mRNA catabolic process"/>
    <property type="evidence" value="ECO:0007669"/>
    <property type="project" value="TreeGrafter"/>
</dbReference>
<sequence>MGKAKNKKKFLKNRKQVLVPGTLFVHSRKGFGFVSPDQPELYPFDIFISASDLKGALDGDHVLVALPFSLRGGEKRKGVIHKVLSRGKTVLVGTIVSLINPTLAMVCVNTIGPEHPLKAELLPKRTYKLGDRLLLKTPVWKENYPSKEPPPLAMLEFIGNISNAKTDFPVIKAEFSITEEFPDAVVQEASQFLQKHVTQALHSRKDLRDLLCFTIDSSSAKDFDDAVSLTYDHEGNYILGVHIADVSHYVTPNSALDREAAKRCNSIYFPGKVIPMLPSALSDNLCSLKPNVDRLAVSVFMTFSKEGFLSDYRILRSVIRSKYRMTYDEVDEIIEKKQTHPISKTILKMAELSRIFSDIREQRGCTRLVLPSFTMSLDNLQEPVALIENKQTAAHKLIEEFMLKANEVIAYHISHQGITMPFRTHEPPNEESLLVFQETAKAMGFTITQTPAQEPDYQYLLQETTAGHPLEPILHSQFVRSMKTASYSTENKGHYGLCLDYYTHFTSPIRRYVDLIVHRLLFHPLSVEEEHLEQIVRACSSQERIAAKAEGAFVNIKKARFLKKFIEEQPATLYKAFIITASPEGISFVLPEFCHEGFIPAAKLPQAYVLQTKIGLEELPEYLRPGAVISVQLASVTLLTQSIEWTLVEATTKAKAKRTSKKKKTESVTTKEKKKSPAKKKKGATKTKKGSGKN</sequence>
<evidence type="ECO:0000256" key="4">
    <source>
        <dbReference type="ARBA" id="ARBA00022722"/>
    </source>
</evidence>
<evidence type="ECO:0000256" key="3">
    <source>
        <dbReference type="ARBA" id="ARBA00022490"/>
    </source>
</evidence>
<protein>
    <recommendedName>
        <fullName evidence="8">Ribonuclease R</fullName>
        <shortName evidence="8">RNase R</shortName>
        <ecNumber evidence="8">3.1.13.1</ecNumber>
    </recommendedName>
</protein>
<evidence type="ECO:0000256" key="8">
    <source>
        <dbReference type="HAMAP-Rule" id="MF_01895"/>
    </source>
</evidence>
<comment type="subcellular location">
    <subcellularLocation>
        <location evidence="2 8">Cytoplasm</location>
    </subcellularLocation>
</comment>
<comment type="catalytic activity">
    <reaction evidence="1 8">
        <text>Exonucleolytic cleavage in the 3'- to 5'-direction to yield nucleoside 5'-phosphates.</text>
        <dbReference type="EC" id="3.1.13.1"/>
    </reaction>
</comment>
<evidence type="ECO:0000256" key="1">
    <source>
        <dbReference type="ARBA" id="ARBA00001849"/>
    </source>
</evidence>
<evidence type="ECO:0000256" key="2">
    <source>
        <dbReference type="ARBA" id="ARBA00004496"/>
    </source>
</evidence>
<evidence type="ECO:0000313" key="12">
    <source>
        <dbReference type="EMBL" id="AAX50666.1"/>
    </source>
</evidence>
<keyword evidence="3 8" id="KW-0963">Cytoplasm</keyword>
<feature type="region of interest" description="Disordered" evidence="9">
    <location>
        <begin position="651"/>
        <end position="694"/>
    </location>
</feature>
<keyword evidence="13" id="KW-1185">Reference proteome</keyword>
<feature type="domain" description="RNB" evidence="11">
    <location>
        <begin position="204"/>
        <end position="527"/>
    </location>
</feature>
<reference evidence="12 13" key="1">
    <citation type="journal article" date="2005" name="Infect. Immun.">
        <title>Comparative genomic analysis of Chlamydia trachomatis oculotropic and genitotropic strains.</title>
        <authorList>
            <person name="Carlson J.H."/>
            <person name="Porcella S.F."/>
            <person name="McClarty G."/>
            <person name="Caldwell H.D."/>
        </authorList>
    </citation>
    <scope>NUCLEOTIDE SEQUENCE [LARGE SCALE GENOMIC DNA]</scope>
    <source>
        <strain evidence="13">ATCC VR-571B / DSM 19440 / HAR-13</strain>
    </source>
</reference>